<dbReference type="Proteomes" id="UP000324222">
    <property type="component" value="Unassembled WGS sequence"/>
</dbReference>
<gene>
    <name evidence="1" type="ORF">E2C01_013079</name>
</gene>
<organism evidence="1 2">
    <name type="scientific">Portunus trituberculatus</name>
    <name type="common">Swimming crab</name>
    <name type="synonym">Neptunus trituberculatus</name>
    <dbReference type="NCBI Taxonomy" id="210409"/>
    <lineage>
        <taxon>Eukaryota</taxon>
        <taxon>Metazoa</taxon>
        <taxon>Ecdysozoa</taxon>
        <taxon>Arthropoda</taxon>
        <taxon>Crustacea</taxon>
        <taxon>Multicrustacea</taxon>
        <taxon>Malacostraca</taxon>
        <taxon>Eumalacostraca</taxon>
        <taxon>Eucarida</taxon>
        <taxon>Decapoda</taxon>
        <taxon>Pleocyemata</taxon>
        <taxon>Brachyura</taxon>
        <taxon>Eubrachyura</taxon>
        <taxon>Portunoidea</taxon>
        <taxon>Portunidae</taxon>
        <taxon>Portuninae</taxon>
        <taxon>Portunus</taxon>
    </lineage>
</organism>
<evidence type="ECO:0000313" key="2">
    <source>
        <dbReference type="Proteomes" id="UP000324222"/>
    </source>
</evidence>
<dbReference type="EMBL" id="VSRR010000841">
    <property type="protein sequence ID" value="MPC20147.1"/>
    <property type="molecule type" value="Genomic_DNA"/>
</dbReference>
<keyword evidence="2" id="KW-1185">Reference proteome</keyword>
<sequence>MPDGRARICNVADRHVRIVCLVFGSTGVGASGISGCTPRSFLPLSASLPSDTESLVILVTDPTSRSVPSTPFICDNSGSNLEDVFSSVSVD</sequence>
<dbReference type="AlphaFoldDB" id="A0A5B7DG53"/>
<name>A0A5B7DG53_PORTR</name>
<comment type="caution">
    <text evidence="1">The sequence shown here is derived from an EMBL/GenBank/DDBJ whole genome shotgun (WGS) entry which is preliminary data.</text>
</comment>
<evidence type="ECO:0000313" key="1">
    <source>
        <dbReference type="EMBL" id="MPC20147.1"/>
    </source>
</evidence>
<reference evidence="1 2" key="1">
    <citation type="submission" date="2019-05" db="EMBL/GenBank/DDBJ databases">
        <title>Another draft genome of Portunus trituberculatus and its Hox gene families provides insights of decapod evolution.</title>
        <authorList>
            <person name="Jeong J.-H."/>
            <person name="Song I."/>
            <person name="Kim S."/>
            <person name="Choi T."/>
            <person name="Kim D."/>
            <person name="Ryu S."/>
            <person name="Kim W."/>
        </authorList>
    </citation>
    <scope>NUCLEOTIDE SEQUENCE [LARGE SCALE GENOMIC DNA]</scope>
    <source>
        <tissue evidence="1">Muscle</tissue>
    </source>
</reference>
<proteinExistence type="predicted"/>
<accession>A0A5B7DG53</accession>
<protein>
    <submittedName>
        <fullName evidence="1">Uncharacterized protein</fullName>
    </submittedName>
</protein>